<dbReference type="Proteomes" id="UP001175353">
    <property type="component" value="Unassembled WGS sequence"/>
</dbReference>
<feature type="transmembrane region" description="Helical" evidence="2">
    <location>
        <begin position="122"/>
        <end position="141"/>
    </location>
</feature>
<dbReference type="AlphaFoldDB" id="A0AAN6QK24"/>
<feature type="region of interest" description="Disordered" evidence="1">
    <location>
        <begin position="1"/>
        <end position="38"/>
    </location>
</feature>
<feature type="compositionally biased region" description="Basic and acidic residues" evidence="1">
    <location>
        <begin position="1"/>
        <end position="22"/>
    </location>
</feature>
<reference evidence="3" key="1">
    <citation type="submission" date="2023-06" db="EMBL/GenBank/DDBJ databases">
        <title>Black Yeasts Isolated from many extreme environments.</title>
        <authorList>
            <person name="Coleine C."/>
            <person name="Stajich J.E."/>
            <person name="Selbmann L."/>
        </authorList>
    </citation>
    <scope>NUCLEOTIDE SEQUENCE</scope>
    <source>
        <strain evidence="3">CCFEE 5200</strain>
    </source>
</reference>
<sequence>MSSSEEEKGELVAEQADEHALENEAFLSSDDLPEPRRIPLTSQSTFSVVTNVASAVDLASVNKRLFEDAALRHAQVTFAAIHFAITAATLYVVSIPPLALFQRKACRLPAGALAVATDDVTVWRGVSLATWAVIMLVNYGAL</sequence>
<evidence type="ECO:0000313" key="3">
    <source>
        <dbReference type="EMBL" id="KAK0966320.1"/>
    </source>
</evidence>
<keyword evidence="2" id="KW-0472">Membrane</keyword>
<evidence type="ECO:0000256" key="1">
    <source>
        <dbReference type="SAM" id="MobiDB-lite"/>
    </source>
</evidence>
<dbReference type="EMBL" id="JAUJLE010000232">
    <property type="protein sequence ID" value="KAK0966320.1"/>
    <property type="molecule type" value="Genomic_DNA"/>
</dbReference>
<gene>
    <name evidence="3" type="ORF">LTR91_017618</name>
</gene>
<name>A0AAN6QK24_9PEZI</name>
<feature type="transmembrane region" description="Helical" evidence="2">
    <location>
        <begin position="79"/>
        <end position="101"/>
    </location>
</feature>
<keyword evidence="2" id="KW-0812">Transmembrane</keyword>
<evidence type="ECO:0000313" key="4">
    <source>
        <dbReference type="Proteomes" id="UP001175353"/>
    </source>
</evidence>
<organism evidence="3 4">
    <name type="scientific">Friedmanniomyces endolithicus</name>
    <dbReference type="NCBI Taxonomy" id="329885"/>
    <lineage>
        <taxon>Eukaryota</taxon>
        <taxon>Fungi</taxon>
        <taxon>Dikarya</taxon>
        <taxon>Ascomycota</taxon>
        <taxon>Pezizomycotina</taxon>
        <taxon>Dothideomycetes</taxon>
        <taxon>Dothideomycetidae</taxon>
        <taxon>Mycosphaerellales</taxon>
        <taxon>Teratosphaeriaceae</taxon>
        <taxon>Friedmanniomyces</taxon>
    </lineage>
</organism>
<keyword evidence="2" id="KW-1133">Transmembrane helix</keyword>
<evidence type="ECO:0000256" key="2">
    <source>
        <dbReference type="SAM" id="Phobius"/>
    </source>
</evidence>
<keyword evidence="4" id="KW-1185">Reference proteome</keyword>
<proteinExistence type="predicted"/>
<comment type="caution">
    <text evidence="3">The sequence shown here is derived from an EMBL/GenBank/DDBJ whole genome shotgun (WGS) entry which is preliminary data.</text>
</comment>
<protein>
    <submittedName>
        <fullName evidence="3">Uncharacterized protein</fullName>
    </submittedName>
</protein>
<accession>A0AAN6QK24</accession>